<evidence type="ECO:0000256" key="2">
    <source>
        <dbReference type="ARBA" id="ARBA00023157"/>
    </source>
</evidence>
<dbReference type="InterPro" id="IPR057774">
    <property type="entry name" value="D8C_UMOD/GP2/OIT3-like"/>
</dbReference>
<accession>A0A672FGJ4</accession>
<dbReference type="PANTHER" id="PTHR14949">
    <property type="entry name" value="EGF-LIKE-DOMAIN, MULTIPLE 7, 8"/>
    <property type="match status" value="1"/>
</dbReference>
<dbReference type="GO" id="GO:0005102">
    <property type="term" value="F:signaling receptor binding"/>
    <property type="evidence" value="ECO:0007669"/>
    <property type="project" value="TreeGrafter"/>
</dbReference>
<evidence type="ECO:0000259" key="3">
    <source>
        <dbReference type="Pfam" id="PF23283"/>
    </source>
</evidence>
<dbReference type="InParanoid" id="A0A672FGJ4"/>
<dbReference type="InterPro" id="IPR050969">
    <property type="entry name" value="Dev_Signal_Modulators"/>
</dbReference>
<protein>
    <recommendedName>
        <fullName evidence="3">UMOD/GP2/OIT3-like D8C domain-containing protein</fullName>
    </recommendedName>
</protein>
<evidence type="ECO:0000313" key="5">
    <source>
        <dbReference type="Proteomes" id="UP000472267"/>
    </source>
</evidence>
<dbReference type="Pfam" id="PF23283">
    <property type="entry name" value="D8C_UMOD"/>
    <property type="match status" value="1"/>
</dbReference>
<dbReference type="OMA" id="CMGYCAR"/>
<feature type="domain" description="UMOD/GP2/OIT3-like D8C" evidence="3">
    <location>
        <begin position="76"/>
        <end position="168"/>
    </location>
</feature>
<reference evidence="4" key="1">
    <citation type="submission" date="2025-08" db="UniProtKB">
        <authorList>
            <consortium name="Ensembl"/>
        </authorList>
    </citation>
    <scope>IDENTIFICATION</scope>
</reference>
<keyword evidence="5" id="KW-1185">Reference proteome</keyword>
<sequence length="196" mass="22338">MIFLFLFYEKNSKTTIIIFCRFLKVSHCVPPAPECSPGGHRTLQDPNRSVTFDSTHIQDSAVQDLICDQSLEPGWYRFRIRGRNAQMPTSCVEMNRCGTQAPLWLSLRDAALPPPGQRRRLTACATWRFHSGTAGDCCLFRIPVTVSHCGDFLVYYLLPTQGCMGYCAQGGYMRAMRKQPVYMRTLRKQGVLHENH</sequence>
<dbReference type="GO" id="GO:0005576">
    <property type="term" value="C:extracellular region"/>
    <property type="evidence" value="ECO:0007669"/>
    <property type="project" value="TreeGrafter"/>
</dbReference>
<dbReference type="GO" id="GO:0009986">
    <property type="term" value="C:cell surface"/>
    <property type="evidence" value="ECO:0007669"/>
    <property type="project" value="TreeGrafter"/>
</dbReference>
<proteinExistence type="predicted"/>
<evidence type="ECO:0000313" key="4">
    <source>
        <dbReference type="Ensembl" id="ENSSFAP00005003560.1"/>
    </source>
</evidence>
<dbReference type="Ensembl" id="ENSSFAT00005003818.1">
    <property type="protein sequence ID" value="ENSSFAP00005003560.1"/>
    <property type="gene ID" value="ENSSFAG00005002414.1"/>
</dbReference>
<keyword evidence="1" id="KW-0732">Signal</keyword>
<reference evidence="4" key="2">
    <citation type="submission" date="2025-09" db="UniProtKB">
        <authorList>
            <consortium name="Ensembl"/>
        </authorList>
    </citation>
    <scope>IDENTIFICATION</scope>
</reference>
<dbReference type="PANTHER" id="PTHR14949:SF51">
    <property type="entry name" value="VON WILLEBRAND FACTOR D AND EGF DOMAIN-CONTAINING PROTEIN"/>
    <property type="match status" value="1"/>
</dbReference>
<dbReference type="AlphaFoldDB" id="A0A672FGJ4"/>
<evidence type="ECO:0000256" key="1">
    <source>
        <dbReference type="ARBA" id="ARBA00022729"/>
    </source>
</evidence>
<name>A0A672FGJ4_SALFA</name>
<organism evidence="4 5">
    <name type="scientific">Salarias fasciatus</name>
    <name type="common">Jewelled blenny</name>
    <name type="synonym">Blennius fasciatus</name>
    <dbReference type="NCBI Taxonomy" id="181472"/>
    <lineage>
        <taxon>Eukaryota</taxon>
        <taxon>Metazoa</taxon>
        <taxon>Chordata</taxon>
        <taxon>Craniata</taxon>
        <taxon>Vertebrata</taxon>
        <taxon>Euteleostomi</taxon>
        <taxon>Actinopterygii</taxon>
        <taxon>Neopterygii</taxon>
        <taxon>Teleostei</taxon>
        <taxon>Neoteleostei</taxon>
        <taxon>Acanthomorphata</taxon>
        <taxon>Ovalentaria</taxon>
        <taxon>Blenniimorphae</taxon>
        <taxon>Blenniiformes</taxon>
        <taxon>Blennioidei</taxon>
        <taxon>Blenniidae</taxon>
        <taxon>Salariinae</taxon>
        <taxon>Salarias</taxon>
    </lineage>
</organism>
<dbReference type="Proteomes" id="UP000472267">
    <property type="component" value="Unassembled WGS sequence"/>
</dbReference>
<keyword evidence="2" id="KW-1015">Disulfide bond</keyword>